<dbReference type="Pfam" id="PF03135">
    <property type="entry name" value="CagE_TrbE_VirB"/>
    <property type="match status" value="1"/>
</dbReference>
<dbReference type="Proteomes" id="UP000628840">
    <property type="component" value="Unassembled WGS sequence"/>
</dbReference>
<evidence type="ECO:0000313" key="2">
    <source>
        <dbReference type="EMBL" id="GGL45014.1"/>
    </source>
</evidence>
<dbReference type="InterPro" id="IPR018145">
    <property type="entry name" value="CagE_TrbE_VirB_cntrl_dom"/>
</dbReference>
<feature type="domain" description="CagE TrbE VirB component of type IV transporter system central" evidence="1">
    <location>
        <begin position="7"/>
        <end position="61"/>
    </location>
</feature>
<evidence type="ECO:0000259" key="1">
    <source>
        <dbReference type="Pfam" id="PF03135"/>
    </source>
</evidence>
<accession>A0A830F6Y6</accession>
<dbReference type="GO" id="GO:0005524">
    <property type="term" value="F:ATP binding"/>
    <property type="evidence" value="ECO:0007669"/>
    <property type="project" value="InterPro"/>
</dbReference>
<proteinExistence type="predicted"/>
<gene>
    <name evidence="2" type="ORF">GCM10009037_30560</name>
</gene>
<dbReference type="EMBL" id="BMPF01000008">
    <property type="protein sequence ID" value="GGL45014.1"/>
    <property type="molecule type" value="Genomic_DNA"/>
</dbReference>
<name>A0A830F6Y6_9EURY</name>
<organism evidence="2 3">
    <name type="scientific">Halarchaeum grantii</name>
    <dbReference type="NCBI Taxonomy" id="1193105"/>
    <lineage>
        <taxon>Archaea</taxon>
        <taxon>Methanobacteriati</taxon>
        <taxon>Methanobacteriota</taxon>
        <taxon>Stenosarchaea group</taxon>
        <taxon>Halobacteria</taxon>
        <taxon>Halobacteriales</taxon>
        <taxon>Halobacteriaceae</taxon>
    </lineage>
</organism>
<protein>
    <recommendedName>
        <fullName evidence="1">CagE TrbE VirB component of type IV transporter system central domain-containing protein</fullName>
    </recommendedName>
</protein>
<comment type="caution">
    <text evidence="2">The sequence shown here is derived from an EMBL/GenBank/DDBJ whole genome shotgun (WGS) entry which is preliminary data.</text>
</comment>
<reference evidence="2 3" key="1">
    <citation type="journal article" date="2019" name="Int. J. Syst. Evol. Microbiol.">
        <title>The Global Catalogue of Microorganisms (GCM) 10K type strain sequencing project: providing services to taxonomists for standard genome sequencing and annotation.</title>
        <authorList>
            <consortium name="The Broad Institute Genomics Platform"/>
            <consortium name="The Broad Institute Genome Sequencing Center for Infectious Disease"/>
            <person name="Wu L."/>
            <person name="Ma J."/>
        </authorList>
    </citation>
    <scope>NUCLEOTIDE SEQUENCE [LARGE SCALE GENOMIC DNA]</scope>
    <source>
        <strain evidence="2 3">JCM 19585</strain>
    </source>
</reference>
<evidence type="ECO:0000313" key="3">
    <source>
        <dbReference type="Proteomes" id="UP000628840"/>
    </source>
</evidence>
<keyword evidence="3" id="KW-1185">Reference proteome</keyword>
<sequence length="67" mass="7897">MYETHAAHLSEQWTRALYVAEYPDHSNDQYLSDLFELTDIEFDLTAHITPKNQEQARNELEEIADDL</sequence>
<dbReference type="AlphaFoldDB" id="A0A830F6Y6"/>